<dbReference type="SUPFAM" id="SSF52440">
    <property type="entry name" value="PreATP-grasp domain"/>
    <property type="match status" value="1"/>
</dbReference>
<comment type="pathway">
    <text evidence="5 6">Purine metabolism; IMP biosynthesis via de novo pathway; 5-amino-1-(5-phospho-D-ribosyl)imidazole-4-carboxylate from 5-amino-1-(5-phospho-D-ribosyl)imidazole (N5-CAIR route): step 1/2.</text>
</comment>
<dbReference type="GO" id="GO:0046872">
    <property type="term" value="F:metal ion binding"/>
    <property type="evidence" value="ECO:0007669"/>
    <property type="project" value="InterPro"/>
</dbReference>
<keyword evidence="1 5" id="KW-0436">Ligase</keyword>
<dbReference type="Pfam" id="PF22660">
    <property type="entry name" value="RS_preATP-grasp-like"/>
    <property type="match status" value="1"/>
</dbReference>
<feature type="binding site" evidence="5">
    <location>
        <position position="216"/>
    </location>
    <ligand>
        <name>ATP</name>
        <dbReference type="ChEBI" id="CHEBI:30616"/>
    </ligand>
</feature>
<evidence type="ECO:0000313" key="8">
    <source>
        <dbReference type="EMBL" id="RVT99140.1"/>
    </source>
</evidence>
<dbReference type="EC" id="6.3.4.18" evidence="5 6"/>
<comment type="function">
    <text evidence="6">Catalyzes the ATP-dependent conversion of 5-aminoimidazole ribonucleotide (AIR) and HCO(3)- to N5-carboxyaminoimidazole ribonucleotide (N5-CAIR).</text>
</comment>
<dbReference type="NCBIfam" id="NF004676">
    <property type="entry name" value="PRK06019.1-2"/>
    <property type="match status" value="1"/>
</dbReference>
<feature type="binding site" evidence="5">
    <location>
        <position position="193"/>
    </location>
    <ligand>
        <name>ATP</name>
        <dbReference type="ChEBI" id="CHEBI:30616"/>
    </ligand>
</feature>
<dbReference type="InterPro" id="IPR005875">
    <property type="entry name" value="PurK"/>
</dbReference>
<dbReference type="PANTHER" id="PTHR11609">
    <property type="entry name" value="PURINE BIOSYNTHESIS PROTEIN 6/7, PUR6/7"/>
    <property type="match status" value="1"/>
</dbReference>
<dbReference type="Gene3D" id="3.40.50.20">
    <property type="match status" value="1"/>
</dbReference>
<sequence>MTLGNGALPLGSTIGILGGGQLGRMSAMAAQRLGYRTHIYSVEQDSPGAQVAAQVTYGAFDDLEAVARFAAQADVITFEFENIPGATLDFLATQPHCRPHVGAIQICQDRIAEKRWMEKSAVSVARWLEISSLVDIDAACESLGFPFVLKTTRMGYDGKGQAVARNREDAVAAFHALAPHPLIAEAFVPFEREVSVVLARGVGGELALYEPVENVHQHHILHQSIVPSRLSAEQKDVCLGYAARLAQALDFVGVMALEMFVLPDGGIVGNEIAPRPHNSGHWTMDACVCSQFDQHIRAVAGLPLGATERHFDVVMHNLVGQEGAEAWSGFVAAPNVVPHWYGKNDVRKGRKLGHANELWAMGTMR</sequence>
<dbReference type="InterPro" id="IPR011761">
    <property type="entry name" value="ATP-grasp"/>
</dbReference>
<dbReference type="UniPathway" id="UPA00074">
    <property type="reaction ID" value="UER00942"/>
</dbReference>
<dbReference type="OrthoDB" id="9804625at2"/>
<dbReference type="InterPro" id="IPR016185">
    <property type="entry name" value="PreATP-grasp_dom_sf"/>
</dbReference>
<dbReference type="HAMAP" id="MF_01928">
    <property type="entry name" value="PurK"/>
    <property type="match status" value="1"/>
</dbReference>
<feature type="binding site" evidence="5">
    <location>
        <begin position="155"/>
        <end position="161"/>
    </location>
    <ligand>
        <name>ATP</name>
        <dbReference type="ChEBI" id="CHEBI:30616"/>
    </ligand>
</feature>
<dbReference type="SUPFAM" id="SSF56059">
    <property type="entry name" value="Glutathione synthetase ATP-binding domain-like"/>
    <property type="match status" value="1"/>
</dbReference>
<dbReference type="Pfam" id="PF02222">
    <property type="entry name" value="ATP-grasp"/>
    <property type="match status" value="1"/>
</dbReference>
<keyword evidence="4 5" id="KW-0067">ATP-binding</keyword>
<evidence type="ECO:0000256" key="4">
    <source>
        <dbReference type="ARBA" id="ARBA00022840"/>
    </source>
</evidence>
<organism evidence="8 9">
    <name type="scientific">Rhodovarius crocodyli</name>
    <dbReference type="NCBI Taxonomy" id="1979269"/>
    <lineage>
        <taxon>Bacteria</taxon>
        <taxon>Pseudomonadati</taxon>
        <taxon>Pseudomonadota</taxon>
        <taxon>Alphaproteobacteria</taxon>
        <taxon>Acetobacterales</taxon>
        <taxon>Roseomonadaceae</taxon>
        <taxon>Rhodovarius</taxon>
    </lineage>
</organism>
<evidence type="ECO:0000313" key="9">
    <source>
        <dbReference type="Proteomes" id="UP000282957"/>
    </source>
</evidence>
<protein>
    <recommendedName>
        <fullName evidence="5 6">N5-carboxyaminoimidazole ribonucleotide synthase</fullName>
        <shortName evidence="5 6">N5-CAIR synthase</shortName>
        <ecNumber evidence="5 6">6.3.4.18</ecNumber>
    </recommendedName>
    <alternativeName>
        <fullName evidence="5 6">5-(carboxyamino)imidazole ribonucleotide synthetase</fullName>
    </alternativeName>
</protein>
<comment type="subunit">
    <text evidence="5 6">Homodimer.</text>
</comment>
<reference evidence="8 9" key="1">
    <citation type="submission" date="2019-01" db="EMBL/GenBank/DDBJ databases">
        <authorList>
            <person name="Chen W.-M."/>
        </authorList>
    </citation>
    <scope>NUCLEOTIDE SEQUENCE [LARGE SCALE GENOMIC DNA]</scope>
    <source>
        <strain evidence="8 9">CCP-6</strain>
    </source>
</reference>
<dbReference type="Pfam" id="PF17769">
    <property type="entry name" value="PurK_C"/>
    <property type="match status" value="1"/>
</dbReference>
<dbReference type="PROSITE" id="PS00065">
    <property type="entry name" value="D_2_HYDROXYACID_DH_1"/>
    <property type="match status" value="1"/>
</dbReference>
<dbReference type="GO" id="GO:0005524">
    <property type="term" value="F:ATP binding"/>
    <property type="evidence" value="ECO:0007669"/>
    <property type="project" value="UniProtKB-UniRule"/>
</dbReference>
<dbReference type="GO" id="GO:0005829">
    <property type="term" value="C:cytosol"/>
    <property type="evidence" value="ECO:0007669"/>
    <property type="project" value="TreeGrafter"/>
</dbReference>
<comment type="function">
    <text evidence="5">Catalyzes the ATP-dependent conversion of 5-aminoimidazole ribonucleotide (AIR) and HCO(3)(-) to N5-carboxyaminoimidazole ribonucleotide (N5-CAIR).</text>
</comment>
<dbReference type="InterPro" id="IPR011054">
    <property type="entry name" value="Rudment_hybrid_motif"/>
</dbReference>
<feature type="binding site" evidence="5">
    <location>
        <position position="150"/>
    </location>
    <ligand>
        <name>ATP</name>
        <dbReference type="ChEBI" id="CHEBI:30616"/>
    </ligand>
</feature>
<dbReference type="GO" id="GO:0034028">
    <property type="term" value="F:5-(carboxyamino)imidazole ribonucleotide synthase activity"/>
    <property type="evidence" value="ECO:0007669"/>
    <property type="project" value="UniProtKB-UniRule"/>
</dbReference>
<dbReference type="InterPro" id="IPR029752">
    <property type="entry name" value="D-isomer_DH_CS1"/>
</dbReference>
<dbReference type="NCBIfam" id="NF004679">
    <property type="entry name" value="PRK06019.1-5"/>
    <property type="match status" value="1"/>
</dbReference>
<evidence type="ECO:0000256" key="3">
    <source>
        <dbReference type="ARBA" id="ARBA00022755"/>
    </source>
</evidence>
<evidence type="ECO:0000259" key="7">
    <source>
        <dbReference type="PROSITE" id="PS50975"/>
    </source>
</evidence>
<dbReference type="FunFam" id="3.30.1490.20:FF:000015">
    <property type="entry name" value="N5-carboxyaminoimidazole ribonucleotide synthase"/>
    <property type="match status" value="1"/>
</dbReference>
<accession>A0A437MNE6</accession>
<feature type="binding site" evidence="5">
    <location>
        <begin position="270"/>
        <end position="271"/>
    </location>
    <ligand>
        <name>ATP</name>
        <dbReference type="ChEBI" id="CHEBI:30616"/>
    </ligand>
</feature>
<feature type="binding site" evidence="5">
    <location>
        <begin position="185"/>
        <end position="188"/>
    </location>
    <ligand>
        <name>ATP</name>
        <dbReference type="ChEBI" id="CHEBI:30616"/>
    </ligand>
</feature>
<dbReference type="RefSeq" id="WP_127785855.1">
    <property type="nucleotide sequence ID" value="NZ_SACL01000001.1"/>
</dbReference>
<comment type="catalytic activity">
    <reaction evidence="5 6">
        <text>5-amino-1-(5-phospho-beta-D-ribosyl)imidazole + hydrogencarbonate + ATP = 5-carboxyamino-1-(5-phospho-D-ribosyl)imidazole + ADP + phosphate + 2 H(+)</text>
        <dbReference type="Rhea" id="RHEA:19317"/>
        <dbReference type="ChEBI" id="CHEBI:15378"/>
        <dbReference type="ChEBI" id="CHEBI:17544"/>
        <dbReference type="ChEBI" id="CHEBI:30616"/>
        <dbReference type="ChEBI" id="CHEBI:43474"/>
        <dbReference type="ChEBI" id="CHEBI:58730"/>
        <dbReference type="ChEBI" id="CHEBI:137981"/>
        <dbReference type="ChEBI" id="CHEBI:456216"/>
        <dbReference type="EC" id="6.3.4.18"/>
    </reaction>
</comment>
<dbReference type="GO" id="GO:0004638">
    <property type="term" value="F:phosphoribosylaminoimidazole carboxylase activity"/>
    <property type="evidence" value="ECO:0007669"/>
    <property type="project" value="InterPro"/>
</dbReference>
<dbReference type="SUPFAM" id="SSF51246">
    <property type="entry name" value="Rudiment single hybrid motif"/>
    <property type="match status" value="1"/>
</dbReference>
<evidence type="ECO:0000256" key="1">
    <source>
        <dbReference type="ARBA" id="ARBA00022598"/>
    </source>
</evidence>
<dbReference type="InterPro" id="IPR013815">
    <property type="entry name" value="ATP_grasp_subdomain_1"/>
</dbReference>
<dbReference type="InterPro" id="IPR040686">
    <property type="entry name" value="PurK_C"/>
</dbReference>
<dbReference type="GO" id="GO:0016616">
    <property type="term" value="F:oxidoreductase activity, acting on the CH-OH group of donors, NAD or NADP as acceptor"/>
    <property type="evidence" value="ECO:0007669"/>
    <property type="project" value="UniProtKB-ARBA"/>
</dbReference>
<dbReference type="PANTHER" id="PTHR11609:SF5">
    <property type="entry name" value="PHOSPHORIBOSYLAMINOIMIDAZOLE CARBOXYLASE"/>
    <property type="match status" value="1"/>
</dbReference>
<proteinExistence type="inferred from homology"/>
<dbReference type="GO" id="GO:0006189">
    <property type="term" value="P:'de novo' IMP biosynthetic process"/>
    <property type="evidence" value="ECO:0007669"/>
    <property type="project" value="UniProtKB-UniRule"/>
</dbReference>
<dbReference type="InterPro" id="IPR003135">
    <property type="entry name" value="ATP-grasp_carboxylate-amine"/>
</dbReference>
<dbReference type="PROSITE" id="PS50975">
    <property type="entry name" value="ATP_GRASP"/>
    <property type="match status" value="1"/>
</dbReference>
<evidence type="ECO:0000256" key="6">
    <source>
        <dbReference type="RuleBase" id="RU361200"/>
    </source>
</evidence>
<keyword evidence="9" id="KW-1185">Reference proteome</keyword>
<keyword evidence="3 5" id="KW-0658">Purine biosynthesis</keyword>
<evidence type="ECO:0000256" key="5">
    <source>
        <dbReference type="HAMAP-Rule" id="MF_01928"/>
    </source>
</evidence>
<dbReference type="Gene3D" id="3.30.470.20">
    <property type="entry name" value="ATP-grasp fold, B domain"/>
    <property type="match status" value="1"/>
</dbReference>
<feature type="binding site" evidence="5">
    <location>
        <position position="110"/>
    </location>
    <ligand>
        <name>ATP</name>
        <dbReference type="ChEBI" id="CHEBI:30616"/>
    </ligand>
</feature>
<comment type="similarity">
    <text evidence="5 6">Belongs to the PurK/PurT family.</text>
</comment>
<dbReference type="InterPro" id="IPR054350">
    <property type="entry name" value="PurT/PurK_preATP-grasp"/>
</dbReference>
<dbReference type="AlphaFoldDB" id="A0A437MNE6"/>
<evidence type="ECO:0000256" key="2">
    <source>
        <dbReference type="ARBA" id="ARBA00022741"/>
    </source>
</evidence>
<gene>
    <name evidence="5 6" type="primary">purK</name>
    <name evidence="8" type="ORF">EOD42_03280</name>
</gene>
<dbReference type="EMBL" id="SACL01000001">
    <property type="protein sequence ID" value="RVT99140.1"/>
    <property type="molecule type" value="Genomic_DNA"/>
</dbReference>
<dbReference type="Proteomes" id="UP000282957">
    <property type="component" value="Unassembled WGS sequence"/>
</dbReference>
<keyword evidence="2 5" id="KW-0547">Nucleotide-binding</keyword>
<dbReference type="Gene3D" id="3.30.1490.20">
    <property type="entry name" value="ATP-grasp fold, A domain"/>
    <property type="match status" value="1"/>
</dbReference>
<dbReference type="NCBIfam" id="TIGR01161">
    <property type="entry name" value="purK"/>
    <property type="match status" value="1"/>
</dbReference>
<feature type="domain" description="ATP-grasp" evidence="7">
    <location>
        <begin position="114"/>
        <end position="300"/>
    </location>
</feature>
<name>A0A437MNE6_9PROT</name>
<comment type="caution">
    <text evidence="8">The sequence shown here is derived from an EMBL/GenBank/DDBJ whole genome shotgun (WGS) entry which is preliminary data.</text>
</comment>